<dbReference type="PANTHER" id="PTHR18901">
    <property type="entry name" value="2-DEOXYGLUCOSE-6-PHOSPHATE PHOSPHATASE 2"/>
    <property type="match status" value="1"/>
</dbReference>
<organism evidence="1 2">
    <name type="scientific">Candidatus Enterococcus ferrettii</name>
    <dbReference type="NCBI Taxonomy" id="2815324"/>
    <lineage>
        <taxon>Bacteria</taxon>
        <taxon>Bacillati</taxon>
        <taxon>Bacillota</taxon>
        <taxon>Bacilli</taxon>
        <taxon>Lactobacillales</taxon>
        <taxon>Enterococcaceae</taxon>
        <taxon>Enterococcus</taxon>
    </lineage>
</organism>
<dbReference type="InterPro" id="IPR006439">
    <property type="entry name" value="HAD-SF_hydro_IA"/>
</dbReference>
<dbReference type="NCBIfam" id="TIGR01509">
    <property type="entry name" value="HAD-SF-IA-v3"/>
    <property type="match status" value="1"/>
</dbReference>
<dbReference type="InterPro" id="IPR023214">
    <property type="entry name" value="HAD_sf"/>
</dbReference>
<proteinExistence type="predicted"/>
<dbReference type="PANTHER" id="PTHR18901:SF38">
    <property type="entry name" value="PSEUDOURIDINE-5'-PHOSPHATASE"/>
    <property type="match status" value="1"/>
</dbReference>
<dbReference type="Proteomes" id="UP000664357">
    <property type="component" value="Unassembled WGS sequence"/>
</dbReference>
<keyword evidence="2" id="KW-1185">Reference proteome</keyword>
<protein>
    <recommendedName>
        <fullName evidence="3">HAD family phosphatase</fullName>
    </recommendedName>
</protein>
<dbReference type="SUPFAM" id="SSF56784">
    <property type="entry name" value="HAD-like"/>
    <property type="match status" value="1"/>
</dbReference>
<evidence type="ECO:0008006" key="3">
    <source>
        <dbReference type="Google" id="ProtNLM"/>
    </source>
</evidence>
<evidence type="ECO:0000313" key="2">
    <source>
        <dbReference type="Proteomes" id="UP000664357"/>
    </source>
</evidence>
<dbReference type="InterPro" id="IPR036412">
    <property type="entry name" value="HAD-like_sf"/>
</dbReference>
<comment type="caution">
    <text evidence="1">The sequence shown here is derived from an EMBL/GenBank/DDBJ whole genome shotgun (WGS) entry which is preliminary data.</text>
</comment>
<gene>
    <name evidence="1" type="ORF">JZO67_003780</name>
</gene>
<dbReference type="SFLD" id="SFLDG01129">
    <property type="entry name" value="C1.5:_HAD__Beta-PGM__Phosphata"/>
    <property type="match status" value="1"/>
</dbReference>
<dbReference type="InterPro" id="IPR041492">
    <property type="entry name" value="HAD_2"/>
</dbReference>
<dbReference type="SFLD" id="SFLDG01135">
    <property type="entry name" value="C1.5.6:_HAD__Beta-PGM__Phospha"/>
    <property type="match status" value="1"/>
</dbReference>
<dbReference type="Pfam" id="PF13419">
    <property type="entry name" value="HAD_2"/>
    <property type="match status" value="1"/>
</dbReference>
<reference evidence="1 2" key="1">
    <citation type="submission" date="2021-03" db="EMBL/GenBank/DDBJ databases">
        <authorList>
            <person name="Gilmore M.S."/>
            <person name="Schwartzman J."/>
            <person name="Van Tyne D."/>
            <person name="Martin M."/>
            <person name="Earl A.M."/>
            <person name="Manson A.L."/>
            <person name="Straub T."/>
            <person name="Salamzade R."/>
            <person name="Saavedra J."/>
            <person name="Lebreton F."/>
            <person name="Prichula J."/>
            <person name="Schaufler K."/>
            <person name="Gaca A."/>
            <person name="Sgardioli B."/>
            <person name="Wagenaar J."/>
            <person name="Strong T."/>
        </authorList>
    </citation>
    <scope>NUCLEOTIDE SEQUENCE [LARGE SCALE GENOMIC DNA]</scope>
    <source>
        <strain evidence="1 2">665A</strain>
    </source>
</reference>
<dbReference type="InterPro" id="IPR023198">
    <property type="entry name" value="PGP-like_dom2"/>
</dbReference>
<sequence length="224" mass="25585">MKCVIFDMDGTLINSESIYYSVWSELVEQENYALSKKFYKNILGCPTDQIQELFLNYFGSAFPFEKLFASFMEKRNELIQTGSFDLTAGVREFLDHCHSSNITCGIATSSHKEEALCLLEKMGIYNDFSFFSFGDEVTQGKPSPEIFELAVDRSGITKEQTIVFEDSKNGLLAAHYANLPVFLVNDFISLEPNHEKLSTYSFKNFLQVMENLERLNIPADSIQY</sequence>
<accession>A0ABV0ET33</accession>
<name>A0ABV0ET33_9ENTE</name>
<dbReference type="RefSeq" id="WP_207704898.1">
    <property type="nucleotide sequence ID" value="NZ_JAFREL020000003.1"/>
</dbReference>
<dbReference type="Gene3D" id="3.40.50.1000">
    <property type="entry name" value="HAD superfamily/HAD-like"/>
    <property type="match status" value="1"/>
</dbReference>
<evidence type="ECO:0000313" key="1">
    <source>
        <dbReference type="EMBL" id="MEO1771799.1"/>
    </source>
</evidence>
<reference evidence="1 2" key="2">
    <citation type="submission" date="2024-02" db="EMBL/GenBank/DDBJ databases">
        <title>The Genome Sequence of Enterococcus sp. DIV0159.</title>
        <authorList>
            <person name="Earl A."/>
            <person name="Manson A."/>
            <person name="Gilmore M."/>
            <person name="Sanders J."/>
            <person name="Shea T."/>
            <person name="Howe W."/>
            <person name="Livny J."/>
            <person name="Cuomo C."/>
            <person name="Neafsey D."/>
            <person name="Birren B."/>
        </authorList>
    </citation>
    <scope>NUCLEOTIDE SEQUENCE [LARGE SCALE GENOMIC DNA]</scope>
    <source>
        <strain evidence="1 2">665A</strain>
    </source>
</reference>
<dbReference type="Gene3D" id="1.10.150.240">
    <property type="entry name" value="Putative phosphatase, domain 2"/>
    <property type="match status" value="1"/>
</dbReference>
<dbReference type="EMBL" id="JAFREL020000003">
    <property type="protein sequence ID" value="MEO1771799.1"/>
    <property type="molecule type" value="Genomic_DNA"/>
</dbReference>
<dbReference type="SFLD" id="SFLDS00003">
    <property type="entry name" value="Haloacid_Dehalogenase"/>
    <property type="match status" value="1"/>
</dbReference>